<protein>
    <recommendedName>
        <fullName evidence="9">Polysaccharide biosynthesis protein</fullName>
    </recommendedName>
</protein>
<feature type="transmembrane region" description="Helical" evidence="6">
    <location>
        <begin position="286"/>
        <end position="313"/>
    </location>
</feature>
<evidence type="ECO:0000256" key="6">
    <source>
        <dbReference type="SAM" id="Phobius"/>
    </source>
</evidence>
<proteinExistence type="predicted"/>
<reference evidence="7" key="2">
    <citation type="submission" date="2020-09" db="EMBL/GenBank/DDBJ databases">
        <authorList>
            <person name="Sun Q."/>
            <person name="Ohkuma M."/>
        </authorList>
    </citation>
    <scope>NUCLEOTIDE SEQUENCE</scope>
    <source>
        <strain evidence="7">JCM 19831</strain>
    </source>
</reference>
<feature type="transmembrane region" description="Helical" evidence="6">
    <location>
        <begin position="167"/>
        <end position="186"/>
    </location>
</feature>
<feature type="transmembrane region" description="Helical" evidence="6">
    <location>
        <begin position="141"/>
        <end position="161"/>
    </location>
</feature>
<dbReference type="AlphaFoldDB" id="A0A917T014"/>
<keyword evidence="3 6" id="KW-0812">Transmembrane</keyword>
<evidence type="ECO:0000256" key="3">
    <source>
        <dbReference type="ARBA" id="ARBA00022692"/>
    </source>
</evidence>
<evidence type="ECO:0000256" key="5">
    <source>
        <dbReference type="ARBA" id="ARBA00023136"/>
    </source>
</evidence>
<dbReference type="InterPro" id="IPR050833">
    <property type="entry name" value="Poly_Biosynth_Transport"/>
</dbReference>
<evidence type="ECO:0000313" key="7">
    <source>
        <dbReference type="EMBL" id="GGM05602.1"/>
    </source>
</evidence>
<evidence type="ECO:0000256" key="1">
    <source>
        <dbReference type="ARBA" id="ARBA00004651"/>
    </source>
</evidence>
<dbReference type="PANTHER" id="PTHR30250:SF11">
    <property type="entry name" value="O-ANTIGEN TRANSPORTER-RELATED"/>
    <property type="match status" value="1"/>
</dbReference>
<sequence length="439" mass="45507">MSTRKLAIASFANLLIPISGLLVSPFLSRELGPENRGLYAALTLPIVVYGWLGTFGLQDALSFHVRNGSLGRRAAAKVSLIASVPLGVLSIVLLGALGMFVFADDADHYRLFLILVVLAPLHVVSNLFIGGLTGASDIHGVNLVKVLPALARTGIVIFACLAFDLDAFWAALLFVITAVVGVVAGLQRLRTVPDEDGPPPAAIPSRSLFTYAMACLPGSLAAVSSARLDQIVGLPVIGAKELGYYAVAVSVAEIPMVIATAARTVLLGKPDTTEPRSATQVARLAVATSVFACGFLALVAPFAVPFVFGGAFAPAVTPTVILCLATILYTNMTLFTAVLLGNGKAGWSSIALVVGSACGVVLLFALASLGAVGAALASLGGYGVSVVIAAAALRRSGSAHTVRMLTMLYRDDVVRIQDQLISRISTVIAPKRRAGRHAR</sequence>
<evidence type="ECO:0000256" key="2">
    <source>
        <dbReference type="ARBA" id="ARBA00022475"/>
    </source>
</evidence>
<organism evidence="7 8">
    <name type="scientific">Dactylosporangium sucinum</name>
    <dbReference type="NCBI Taxonomy" id="1424081"/>
    <lineage>
        <taxon>Bacteria</taxon>
        <taxon>Bacillati</taxon>
        <taxon>Actinomycetota</taxon>
        <taxon>Actinomycetes</taxon>
        <taxon>Micromonosporales</taxon>
        <taxon>Micromonosporaceae</taxon>
        <taxon>Dactylosporangium</taxon>
    </lineage>
</organism>
<dbReference type="RefSeq" id="WP_190247870.1">
    <property type="nucleotide sequence ID" value="NZ_BMPI01000002.1"/>
</dbReference>
<dbReference type="GO" id="GO:0005886">
    <property type="term" value="C:plasma membrane"/>
    <property type="evidence" value="ECO:0007669"/>
    <property type="project" value="UniProtKB-SubCell"/>
</dbReference>
<keyword evidence="5 6" id="KW-0472">Membrane</keyword>
<evidence type="ECO:0000256" key="4">
    <source>
        <dbReference type="ARBA" id="ARBA00022989"/>
    </source>
</evidence>
<comment type="subcellular location">
    <subcellularLocation>
        <location evidence="1">Cell membrane</location>
        <topology evidence="1">Multi-pass membrane protein</topology>
    </subcellularLocation>
</comment>
<evidence type="ECO:0008006" key="9">
    <source>
        <dbReference type="Google" id="ProtNLM"/>
    </source>
</evidence>
<keyword evidence="8" id="KW-1185">Reference proteome</keyword>
<feature type="transmembrane region" description="Helical" evidence="6">
    <location>
        <begin position="78"/>
        <end position="103"/>
    </location>
</feature>
<feature type="transmembrane region" description="Helical" evidence="6">
    <location>
        <begin position="372"/>
        <end position="393"/>
    </location>
</feature>
<dbReference type="PANTHER" id="PTHR30250">
    <property type="entry name" value="PST FAMILY PREDICTED COLANIC ACID TRANSPORTER"/>
    <property type="match status" value="1"/>
</dbReference>
<feature type="transmembrane region" description="Helical" evidence="6">
    <location>
        <begin position="347"/>
        <end position="366"/>
    </location>
</feature>
<dbReference type="Proteomes" id="UP000642070">
    <property type="component" value="Unassembled WGS sequence"/>
</dbReference>
<evidence type="ECO:0000313" key="8">
    <source>
        <dbReference type="Proteomes" id="UP000642070"/>
    </source>
</evidence>
<reference evidence="7" key="1">
    <citation type="journal article" date="2014" name="Int. J. Syst. Evol. Microbiol.">
        <title>Complete genome sequence of Corynebacterium casei LMG S-19264T (=DSM 44701T), isolated from a smear-ripened cheese.</title>
        <authorList>
            <consortium name="US DOE Joint Genome Institute (JGI-PGF)"/>
            <person name="Walter F."/>
            <person name="Albersmeier A."/>
            <person name="Kalinowski J."/>
            <person name="Ruckert C."/>
        </authorList>
    </citation>
    <scope>NUCLEOTIDE SEQUENCE</scope>
    <source>
        <strain evidence="7">JCM 19831</strain>
    </source>
</reference>
<gene>
    <name evidence="7" type="ORF">GCM10007977_003400</name>
</gene>
<keyword evidence="2" id="KW-1003">Cell membrane</keyword>
<feature type="transmembrane region" description="Helical" evidence="6">
    <location>
        <begin position="109"/>
        <end position="129"/>
    </location>
</feature>
<accession>A0A917T014</accession>
<dbReference type="InterPro" id="IPR002797">
    <property type="entry name" value="Polysacc_synth"/>
</dbReference>
<feature type="transmembrane region" description="Helical" evidence="6">
    <location>
        <begin position="38"/>
        <end position="57"/>
    </location>
</feature>
<feature type="transmembrane region" description="Helical" evidence="6">
    <location>
        <begin position="319"/>
        <end position="340"/>
    </location>
</feature>
<name>A0A917T014_9ACTN</name>
<dbReference type="EMBL" id="BMPI01000002">
    <property type="protein sequence ID" value="GGM05602.1"/>
    <property type="molecule type" value="Genomic_DNA"/>
</dbReference>
<keyword evidence="4 6" id="KW-1133">Transmembrane helix</keyword>
<comment type="caution">
    <text evidence="7">The sequence shown here is derived from an EMBL/GenBank/DDBJ whole genome shotgun (WGS) entry which is preliminary data.</text>
</comment>
<dbReference type="Pfam" id="PF01943">
    <property type="entry name" value="Polysacc_synt"/>
    <property type="match status" value="1"/>
</dbReference>